<sequence>DGSNGDQVQRPVLRGCRIFVVLWPALHCSLVHVLYAVPRIISQSVPSRAVLLL</sequence>
<evidence type="ECO:0000313" key="3">
    <source>
        <dbReference type="Proteomes" id="UP001150907"/>
    </source>
</evidence>
<dbReference type="AlphaFoldDB" id="A0A9W8EF61"/>
<feature type="non-terminal residue" evidence="2">
    <location>
        <position position="53"/>
    </location>
</feature>
<keyword evidence="1" id="KW-0812">Transmembrane</keyword>
<name>A0A9W8EF61_9FUNG</name>
<dbReference type="EMBL" id="JANBQF010001802">
    <property type="protein sequence ID" value="KAJ1996478.1"/>
    <property type="molecule type" value="Genomic_DNA"/>
</dbReference>
<accession>A0A9W8EF61</accession>
<comment type="caution">
    <text evidence="2">The sequence shown here is derived from an EMBL/GenBank/DDBJ whole genome shotgun (WGS) entry which is preliminary data.</text>
</comment>
<keyword evidence="1" id="KW-0472">Membrane</keyword>
<keyword evidence="1" id="KW-1133">Transmembrane helix</keyword>
<feature type="transmembrane region" description="Helical" evidence="1">
    <location>
        <begin position="18"/>
        <end position="37"/>
    </location>
</feature>
<protein>
    <submittedName>
        <fullName evidence="2">Uncharacterized protein</fullName>
    </submittedName>
</protein>
<proteinExistence type="predicted"/>
<gene>
    <name evidence="2" type="ORF">H4R26_006185</name>
</gene>
<feature type="non-terminal residue" evidence="2">
    <location>
        <position position="1"/>
    </location>
</feature>
<keyword evidence="3" id="KW-1185">Reference proteome</keyword>
<evidence type="ECO:0000256" key="1">
    <source>
        <dbReference type="SAM" id="Phobius"/>
    </source>
</evidence>
<dbReference type="Proteomes" id="UP001150907">
    <property type="component" value="Unassembled WGS sequence"/>
</dbReference>
<evidence type="ECO:0000313" key="2">
    <source>
        <dbReference type="EMBL" id="KAJ1996478.1"/>
    </source>
</evidence>
<reference evidence="2" key="1">
    <citation type="submission" date="2022-07" db="EMBL/GenBank/DDBJ databases">
        <title>Phylogenomic reconstructions and comparative analyses of Kickxellomycotina fungi.</title>
        <authorList>
            <person name="Reynolds N.K."/>
            <person name="Stajich J.E."/>
            <person name="Barry K."/>
            <person name="Grigoriev I.V."/>
            <person name="Crous P."/>
            <person name="Smith M.E."/>
        </authorList>
    </citation>
    <scope>NUCLEOTIDE SEQUENCE</scope>
    <source>
        <strain evidence="2">IMI 214461</strain>
    </source>
</reference>
<organism evidence="2 3">
    <name type="scientific">Coemansia thaxteri</name>
    <dbReference type="NCBI Taxonomy" id="2663907"/>
    <lineage>
        <taxon>Eukaryota</taxon>
        <taxon>Fungi</taxon>
        <taxon>Fungi incertae sedis</taxon>
        <taxon>Zoopagomycota</taxon>
        <taxon>Kickxellomycotina</taxon>
        <taxon>Kickxellomycetes</taxon>
        <taxon>Kickxellales</taxon>
        <taxon>Kickxellaceae</taxon>
        <taxon>Coemansia</taxon>
    </lineage>
</organism>